<dbReference type="InterPro" id="IPR023157">
    <property type="entry name" value="AGR-C-984p-like_sf"/>
</dbReference>
<dbReference type="Gene3D" id="1.10.3700.10">
    <property type="entry name" value="AGR C 984p-like"/>
    <property type="match status" value="1"/>
</dbReference>
<dbReference type="AlphaFoldDB" id="A0A3B0RUD6"/>
<accession>A0A3B0RUD6</accession>
<gene>
    <name evidence="1" type="ORF">MNBD_ALPHA05-2027</name>
</gene>
<protein>
    <recommendedName>
        <fullName evidence="2">Flagellar basal-body rod protein FlgF</fullName>
    </recommendedName>
</protein>
<dbReference type="EMBL" id="UOEH01000081">
    <property type="protein sequence ID" value="VAV92106.1"/>
    <property type="molecule type" value="Genomic_DNA"/>
</dbReference>
<sequence length="280" mass="31250">MLFQPTAGIGGLPGWLVLQRTETRQREVFERSPVIERDVDYFRENISKALTAKDLVSDRRLLTVALGAFGLGDEINKKAFVEKILDEGTENSDAFANRLNEPRFKALADAFGYGNIQGGSSVLLESFREDMIARFKVREFDRAVGEGDNDMRLALNFRREISELVDPDTTEKTAWFQIMGQQPLREVLATAFNLAPSVAQLSIDRQQEIFADRARSLLGSSDPAQFDDPEVVDEMLRRFFLMRQVESGPSPATPGYGALILLQSQSLGASAIENLLLSQI</sequence>
<proteinExistence type="predicted"/>
<evidence type="ECO:0008006" key="2">
    <source>
        <dbReference type="Google" id="ProtNLM"/>
    </source>
</evidence>
<reference evidence="1" key="1">
    <citation type="submission" date="2018-06" db="EMBL/GenBank/DDBJ databases">
        <authorList>
            <person name="Zhirakovskaya E."/>
        </authorList>
    </citation>
    <scope>NUCLEOTIDE SEQUENCE</scope>
</reference>
<dbReference type="SUPFAM" id="SSF158837">
    <property type="entry name" value="AGR C 984p-like"/>
    <property type="match status" value="1"/>
</dbReference>
<dbReference type="InterPro" id="IPR010626">
    <property type="entry name" value="DUF1217"/>
</dbReference>
<organism evidence="1">
    <name type="scientific">hydrothermal vent metagenome</name>
    <dbReference type="NCBI Taxonomy" id="652676"/>
    <lineage>
        <taxon>unclassified sequences</taxon>
        <taxon>metagenomes</taxon>
        <taxon>ecological metagenomes</taxon>
    </lineage>
</organism>
<evidence type="ECO:0000313" key="1">
    <source>
        <dbReference type="EMBL" id="VAV92106.1"/>
    </source>
</evidence>
<dbReference type="Pfam" id="PF06748">
    <property type="entry name" value="DUF1217"/>
    <property type="match status" value="1"/>
</dbReference>
<name>A0A3B0RUD6_9ZZZZ</name>